<gene>
    <name evidence="1" type="ORF">JCGZ_13225</name>
</gene>
<evidence type="ECO:0000313" key="1">
    <source>
        <dbReference type="EMBL" id="KDP32300.1"/>
    </source>
</evidence>
<protein>
    <submittedName>
        <fullName evidence="1">Uncharacterized protein</fullName>
    </submittedName>
</protein>
<dbReference type="AlphaFoldDB" id="A0A067KJ74"/>
<name>A0A067KJ74_JATCU</name>
<accession>A0A067KJ74</accession>
<proteinExistence type="predicted"/>
<reference evidence="1 2" key="1">
    <citation type="journal article" date="2014" name="PLoS ONE">
        <title>Global Analysis of Gene Expression Profiles in Physic Nut (Jatropha curcas L.) Seedlings Exposed to Salt Stress.</title>
        <authorList>
            <person name="Zhang L."/>
            <person name="Zhang C."/>
            <person name="Wu P."/>
            <person name="Chen Y."/>
            <person name="Li M."/>
            <person name="Jiang H."/>
            <person name="Wu G."/>
        </authorList>
    </citation>
    <scope>NUCLEOTIDE SEQUENCE [LARGE SCALE GENOMIC DNA]</scope>
    <source>
        <strain evidence="2">cv. GZQX0401</strain>
        <tissue evidence="1">Young leaves</tissue>
    </source>
</reference>
<dbReference type="EMBL" id="KK914582">
    <property type="protein sequence ID" value="KDP32300.1"/>
    <property type="molecule type" value="Genomic_DNA"/>
</dbReference>
<dbReference type="Proteomes" id="UP000027138">
    <property type="component" value="Unassembled WGS sequence"/>
</dbReference>
<sequence length="134" mass="15191">MVPLLSRVTILENNTSGRIKIQESRPYQPECIELKRFGSKEIKATLYFRRGIESGRPMVFKLFIDGVLTERHLAPQHFIQYLKISFSVDNNSADCAFSWAEVAKQGKKSSSIEILEVLKGFEVGPAYVIGVLRL</sequence>
<evidence type="ECO:0000313" key="2">
    <source>
        <dbReference type="Proteomes" id="UP000027138"/>
    </source>
</evidence>
<organism evidence="1 2">
    <name type="scientific">Jatropha curcas</name>
    <name type="common">Barbados nut</name>
    <dbReference type="NCBI Taxonomy" id="180498"/>
    <lineage>
        <taxon>Eukaryota</taxon>
        <taxon>Viridiplantae</taxon>
        <taxon>Streptophyta</taxon>
        <taxon>Embryophyta</taxon>
        <taxon>Tracheophyta</taxon>
        <taxon>Spermatophyta</taxon>
        <taxon>Magnoliopsida</taxon>
        <taxon>eudicotyledons</taxon>
        <taxon>Gunneridae</taxon>
        <taxon>Pentapetalae</taxon>
        <taxon>rosids</taxon>
        <taxon>fabids</taxon>
        <taxon>Malpighiales</taxon>
        <taxon>Euphorbiaceae</taxon>
        <taxon>Crotonoideae</taxon>
        <taxon>Jatropheae</taxon>
        <taxon>Jatropha</taxon>
    </lineage>
</organism>
<keyword evidence="2" id="KW-1185">Reference proteome</keyword>